<dbReference type="InterPro" id="IPR018928">
    <property type="entry name" value="HAP2/GCS1_dom"/>
</dbReference>
<dbReference type="Pfam" id="PF10699">
    <property type="entry name" value="HAP2-GCS1"/>
    <property type="match status" value="1"/>
</dbReference>
<dbReference type="AlphaFoldDB" id="J4CDY9"/>
<keyword evidence="8 11" id="KW-0472">Membrane</keyword>
<feature type="domain" description="Generative cell specific-1/HAP2" evidence="12">
    <location>
        <begin position="99"/>
        <end position="689"/>
    </location>
</feature>
<evidence type="ECO:0000313" key="13">
    <source>
        <dbReference type="EMBL" id="BAM41972.1"/>
    </source>
</evidence>
<dbReference type="GeneID" id="20716417"/>
<dbReference type="GO" id="GO:0007338">
    <property type="term" value="P:single fertilization"/>
    <property type="evidence" value="ECO:0007669"/>
    <property type="project" value="UniProtKB-KW"/>
</dbReference>
<sequence>MTSCYLNKGLLSALIKLCVFYTFLSIGGFVKINVFNDNSLFAEALVTGNVTVCVKNSKALFDEKTCKNRLHTNIDLFHGDKYYHYIFRRKDDPTKGLYIIARTSNTSVRYRLDYKISVPYFYREYTEGKTYGEVSYDPESFCQIGFHSNCTTSAKLPPGFATIPSFCCICDINVDGETNRARYNCDRHRDSIAMTYSCLEVMEPWYNLYMMSYPPDLLRNTVFSIYKFDKSNGIIPDLNLDKDGYFDNYDFKNRKNLDPSFKAEKDKVRPEVKRTSEHNKIVANYRNIIIDSTSKEVAIDDLDITISLLSSNTKNGSAPPMLDKYVAVPSFPRTNETVKGSSLIDKCMDGTWPKSLKCPKYMPQKICNYWRCTLNMRTIERDAVDTGGSQCNKIGYSYTAHDDHWNLCQMRASSCINRQLKWYLDEKKDQAKMPNFYGVEPAITIDTTQVPRSEDPEKKRTTWFQEDRIHYINYVHSEDDVSRYKIDTFEASITEIIADFPGFILSTKIDKECKLNSPDICTLQVDVKNMGTFKLMIYLTGVNTSHFTINALCYADETSKAKENVIAEIDETTLNIKGNTNKLFNIPIKLSGPLSSEKSYCFVNLLSGTKKHLDAATTSIKIKKVKPVVGMDPKYINPDVHTVSINVVPKQGYVEKSPPEPSEKKSSSTTKEKECTCATWNIFCMLFNFKTCVIAKVSKVFTYIMIGLGIFLFIILLPVIIPLFGGLINLIVKLCKMPYNAMERRRLEKMNTKVSYVNPADMRKEDLNDMKLAENTASLPGINVNLNLSDVKEQSRRYKPYEDPNISVQGQSLVESIESIASIHNKNGKSGHDQL</sequence>
<evidence type="ECO:0000313" key="14">
    <source>
        <dbReference type="Proteomes" id="UP000003786"/>
    </source>
</evidence>
<keyword evidence="6 11" id="KW-1133">Transmembrane helix</keyword>
<protein>
    <recommendedName>
        <fullName evidence="12">Generative cell specific-1/HAP2 domain-containing protein</fullName>
    </recommendedName>
</protein>
<dbReference type="OMA" id="EVYEIRP"/>
<dbReference type="GO" id="GO:0005886">
    <property type="term" value="C:plasma membrane"/>
    <property type="evidence" value="ECO:0007669"/>
    <property type="project" value="UniProtKB-SubCell"/>
</dbReference>
<keyword evidence="14" id="KW-1185">Reference proteome</keyword>
<organism evidence="13 14">
    <name type="scientific">Theileria orientalis strain Shintoku</name>
    <dbReference type="NCBI Taxonomy" id="869250"/>
    <lineage>
        <taxon>Eukaryota</taxon>
        <taxon>Sar</taxon>
        <taxon>Alveolata</taxon>
        <taxon>Apicomplexa</taxon>
        <taxon>Aconoidasida</taxon>
        <taxon>Piroplasmida</taxon>
        <taxon>Theileriidae</taxon>
        <taxon>Theileria</taxon>
    </lineage>
</organism>
<evidence type="ECO:0000256" key="1">
    <source>
        <dbReference type="ARBA" id="ARBA00004251"/>
    </source>
</evidence>
<evidence type="ECO:0000256" key="2">
    <source>
        <dbReference type="ARBA" id="ARBA00010929"/>
    </source>
</evidence>
<evidence type="ECO:0000256" key="5">
    <source>
        <dbReference type="ARBA" id="ARBA00022729"/>
    </source>
</evidence>
<evidence type="ECO:0000259" key="12">
    <source>
        <dbReference type="Pfam" id="PF10699"/>
    </source>
</evidence>
<gene>
    <name evidence="13" type="ORF">TOT_040000351</name>
</gene>
<dbReference type="VEuPathDB" id="PiroplasmaDB:TOT_040000351"/>
<comment type="subcellular location">
    <subcellularLocation>
        <location evidence="1">Cell membrane</location>
        <topology evidence="1">Single-pass type I membrane protein</topology>
    </subcellularLocation>
</comment>
<evidence type="ECO:0000256" key="10">
    <source>
        <dbReference type="ARBA" id="ARBA00023279"/>
    </source>
</evidence>
<evidence type="ECO:0000256" key="11">
    <source>
        <dbReference type="SAM" id="Phobius"/>
    </source>
</evidence>
<evidence type="ECO:0000256" key="8">
    <source>
        <dbReference type="ARBA" id="ARBA00023136"/>
    </source>
</evidence>
<accession>J4CDY9</accession>
<evidence type="ECO:0000256" key="3">
    <source>
        <dbReference type="ARBA" id="ARBA00022475"/>
    </source>
</evidence>
<feature type="transmembrane region" description="Helical" evidence="11">
    <location>
        <begin position="9"/>
        <end position="30"/>
    </location>
</feature>
<keyword evidence="10" id="KW-0278">Fertilization</keyword>
<keyword evidence="4 11" id="KW-0812">Transmembrane</keyword>
<keyword evidence="7" id="KW-0446">Lipid-binding</keyword>
<feature type="transmembrane region" description="Helical" evidence="11">
    <location>
        <begin position="700"/>
        <end position="732"/>
    </location>
</feature>
<dbReference type="KEGG" id="tot:TOT_040000351"/>
<dbReference type="PANTHER" id="PTHR31764:SF0">
    <property type="entry name" value="GENERATIVE CELL SPECIFIC-1_HAP2 DOMAIN-CONTAINING PROTEIN"/>
    <property type="match status" value="1"/>
</dbReference>
<keyword evidence="5" id="KW-0732">Signal</keyword>
<dbReference type="EMBL" id="AP011949">
    <property type="protein sequence ID" value="BAM41972.1"/>
    <property type="molecule type" value="Genomic_DNA"/>
</dbReference>
<dbReference type="eggNOG" id="ENOG502SE1K">
    <property type="taxonomic scope" value="Eukaryota"/>
</dbReference>
<dbReference type="InterPro" id="IPR040326">
    <property type="entry name" value="HAP2/GCS1"/>
</dbReference>
<comment type="similarity">
    <text evidence="2">Belongs to the HAP2/GCS1 family.</text>
</comment>
<proteinExistence type="inferred from homology"/>
<evidence type="ECO:0000256" key="6">
    <source>
        <dbReference type="ARBA" id="ARBA00022989"/>
    </source>
</evidence>
<evidence type="ECO:0000256" key="9">
    <source>
        <dbReference type="ARBA" id="ARBA00023157"/>
    </source>
</evidence>
<evidence type="ECO:0000256" key="4">
    <source>
        <dbReference type="ARBA" id="ARBA00022692"/>
    </source>
</evidence>
<dbReference type="RefSeq" id="XP_009692273.1">
    <property type="nucleotide sequence ID" value="XM_009693978.1"/>
</dbReference>
<reference evidence="13 14" key="1">
    <citation type="journal article" date="2012" name="MBio">
        <title>Comparative genome analysis of three eukaryotic parasites with differing abilities to transform leukocytes reveals key mediators of Theileria-induced leukocyte transformation.</title>
        <authorList>
            <person name="Hayashida K."/>
            <person name="Hara Y."/>
            <person name="Abe T."/>
            <person name="Yamasaki C."/>
            <person name="Toyoda A."/>
            <person name="Kosuge T."/>
            <person name="Suzuki Y."/>
            <person name="Sato Y."/>
            <person name="Kawashima S."/>
            <person name="Katayama T."/>
            <person name="Wakaguri H."/>
            <person name="Inoue N."/>
            <person name="Homma K."/>
            <person name="Tada-Umezaki M."/>
            <person name="Yagi Y."/>
            <person name="Fujii Y."/>
            <person name="Habara T."/>
            <person name="Kanehisa M."/>
            <person name="Watanabe H."/>
            <person name="Ito K."/>
            <person name="Gojobori T."/>
            <person name="Sugawara H."/>
            <person name="Imanishi T."/>
            <person name="Weir W."/>
            <person name="Gardner M."/>
            <person name="Pain A."/>
            <person name="Shiels B."/>
            <person name="Hattori M."/>
            <person name="Nene V."/>
            <person name="Sugimoto C."/>
        </authorList>
    </citation>
    <scope>NUCLEOTIDE SEQUENCE [LARGE SCALE GENOMIC DNA]</scope>
    <source>
        <strain evidence="13 14">Shintoku</strain>
    </source>
</reference>
<keyword evidence="9" id="KW-1015">Disulfide bond</keyword>
<dbReference type="PANTHER" id="PTHR31764">
    <property type="entry name" value="PROTEIN HAPLESS 2"/>
    <property type="match status" value="1"/>
</dbReference>
<evidence type="ECO:0000256" key="7">
    <source>
        <dbReference type="ARBA" id="ARBA00023121"/>
    </source>
</evidence>
<keyword evidence="3" id="KW-1003">Cell membrane</keyword>
<dbReference type="OrthoDB" id="361893at2759"/>
<dbReference type="GO" id="GO:0008289">
    <property type="term" value="F:lipid binding"/>
    <property type="evidence" value="ECO:0007669"/>
    <property type="project" value="UniProtKB-KW"/>
</dbReference>
<dbReference type="Proteomes" id="UP000003786">
    <property type="component" value="Chromosome 4"/>
</dbReference>
<name>J4CDY9_THEOR</name>